<proteinExistence type="inferred from homology"/>
<dbReference type="Pfam" id="PF00884">
    <property type="entry name" value="Sulfatase"/>
    <property type="match status" value="1"/>
</dbReference>
<dbReference type="InterPro" id="IPR050738">
    <property type="entry name" value="Sulfatase"/>
</dbReference>
<dbReference type="InterPro" id="IPR017850">
    <property type="entry name" value="Alkaline_phosphatase_core_sf"/>
</dbReference>
<gene>
    <name evidence="3" type="ORF">S06H3_50881</name>
</gene>
<name>X1P1V7_9ZZZZ</name>
<comment type="similarity">
    <text evidence="1">Belongs to the sulfatase family.</text>
</comment>
<accession>X1P1V7</accession>
<dbReference type="InterPro" id="IPR000917">
    <property type="entry name" value="Sulfatase_N"/>
</dbReference>
<dbReference type="EMBL" id="BARV01032245">
    <property type="protein sequence ID" value="GAI32980.1"/>
    <property type="molecule type" value="Genomic_DNA"/>
</dbReference>
<evidence type="ECO:0000313" key="3">
    <source>
        <dbReference type="EMBL" id="GAI32980.1"/>
    </source>
</evidence>
<evidence type="ECO:0000259" key="2">
    <source>
        <dbReference type="Pfam" id="PF00884"/>
    </source>
</evidence>
<dbReference type="PANTHER" id="PTHR42693:SF33">
    <property type="entry name" value="ARYLSULFATASE"/>
    <property type="match status" value="1"/>
</dbReference>
<evidence type="ECO:0000256" key="1">
    <source>
        <dbReference type="ARBA" id="ARBA00008779"/>
    </source>
</evidence>
<organism evidence="3">
    <name type="scientific">marine sediment metagenome</name>
    <dbReference type="NCBI Taxonomy" id="412755"/>
    <lineage>
        <taxon>unclassified sequences</taxon>
        <taxon>metagenomes</taxon>
        <taxon>ecological metagenomes</taxon>
    </lineage>
</organism>
<feature type="non-terminal residue" evidence="3">
    <location>
        <position position="1"/>
    </location>
</feature>
<dbReference type="Gene3D" id="3.30.1120.10">
    <property type="match status" value="1"/>
</dbReference>
<dbReference type="Gene3D" id="3.40.720.10">
    <property type="entry name" value="Alkaline Phosphatase, subunit A"/>
    <property type="match status" value="1"/>
</dbReference>
<dbReference type="SUPFAM" id="SSF53649">
    <property type="entry name" value="Alkaline phosphatase-like"/>
    <property type="match status" value="1"/>
</dbReference>
<protein>
    <recommendedName>
        <fullName evidence="2">Sulfatase N-terminal domain-containing protein</fullName>
    </recommendedName>
</protein>
<sequence>DDRWIKPYEKSIANESRRLYAASMTHMDDAIGHVLAALEEKNLASNTLVIFISDNGGQKDWEATSGEYNLRHGPYDVLGDNRPFRNWKGSLYEGGVRVPAVFYWPGTLKARKVSFPCHVMDFVPTLAAIVQAEVPPEMQVEGIDIGPALHGTNMPDERTIYWNTGRQLAVRYGDWKLIHHGNAVTQGKSELYNIARDPYEKNDLADEKITLTAQMREILTRHRALDRIAE</sequence>
<feature type="domain" description="Sulfatase N-terminal" evidence="2">
    <location>
        <begin position="3"/>
        <end position="129"/>
    </location>
</feature>
<comment type="caution">
    <text evidence="3">The sequence shown here is derived from an EMBL/GenBank/DDBJ whole genome shotgun (WGS) entry which is preliminary data.</text>
</comment>
<dbReference type="GO" id="GO:0004065">
    <property type="term" value="F:arylsulfatase activity"/>
    <property type="evidence" value="ECO:0007669"/>
    <property type="project" value="TreeGrafter"/>
</dbReference>
<dbReference type="PANTHER" id="PTHR42693">
    <property type="entry name" value="ARYLSULFATASE FAMILY MEMBER"/>
    <property type="match status" value="1"/>
</dbReference>
<reference evidence="3" key="1">
    <citation type="journal article" date="2014" name="Front. Microbiol.">
        <title>High frequency of phylogenetically diverse reductive dehalogenase-homologous genes in deep subseafloor sedimentary metagenomes.</title>
        <authorList>
            <person name="Kawai M."/>
            <person name="Futagami T."/>
            <person name="Toyoda A."/>
            <person name="Takaki Y."/>
            <person name="Nishi S."/>
            <person name="Hori S."/>
            <person name="Arai W."/>
            <person name="Tsubouchi T."/>
            <person name="Morono Y."/>
            <person name="Uchiyama I."/>
            <person name="Ito T."/>
            <person name="Fujiyama A."/>
            <person name="Inagaki F."/>
            <person name="Takami H."/>
        </authorList>
    </citation>
    <scope>NUCLEOTIDE SEQUENCE</scope>
    <source>
        <strain evidence="3">Expedition CK06-06</strain>
    </source>
</reference>
<dbReference type="AlphaFoldDB" id="X1P1V7"/>